<reference evidence="1 2" key="1">
    <citation type="submission" date="2015-09" db="EMBL/GenBank/DDBJ databases">
        <authorList>
            <person name="Xu Y."/>
            <person name="Nagy A."/>
            <person name="Liu N.T."/>
            <person name="Nou X."/>
        </authorList>
    </citation>
    <scope>NUCLEOTIDE SEQUENCE [LARGE SCALE GENOMIC DNA]</scope>
    <source>
        <strain evidence="1 2">FC1138</strain>
    </source>
</reference>
<sequence length="43" mass="4648">MGAEGGTLLARNFIHSKTPSPGAYSQPSYAIAFLDEQFFVLKS</sequence>
<dbReference type="AlphaFoldDB" id="A0AAC9BIK8"/>
<proteinExistence type="predicted"/>
<evidence type="ECO:0000313" key="2">
    <source>
        <dbReference type="Proteomes" id="UP000077927"/>
    </source>
</evidence>
<gene>
    <name evidence="1" type="ORF">ACS15_2727</name>
</gene>
<dbReference type="EMBL" id="CP012605">
    <property type="protein sequence ID" value="ANH74768.1"/>
    <property type="molecule type" value="Genomic_DNA"/>
</dbReference>
<evidence type="ECO:0000313" key="1">
    <source>
        <dbReference type="EMBL" id="ANH74768.1"/>
    </source>
</evidence>
<organism evidence="1 2">
    <name type="scientific">Ralstonia insidiosa</name>
    <dbReference type="NCBI Taxonomy" id="190721"/>
    <lineage>
        <taxon>Bacteria</taxon>
        <taxon>Pseudomonadati</taxon>
        <taxon>Pseudomonadota</taxon>
        <taxon>Betaproteobacteria</taxon>
        <taxon>Burkholderiales</taxon>
        <taxon>Burkholderiaceae</taxon>
        <taxon>Ralstonia</taxon>
    </lineage>
</organism>
<dbReference type="Proteomes" id="UP000077927">
    <property type="component" value="Chromosome 1"/>
</dbReference>
<name>A0AAC9BIK8_9RALS</name>
<accession>A0AAC9BIK8</accession>
<dbReference type="KEGG" id="rin:ACS15_2727"/>
<protein>
    <submittedName>
        <fullName evidence="1">Uncharacterized protein</fullName>
    </submittedName>
</protein>